<feature type="compositionally biased region" description="Low complexity" evidence="1">
    <location>
        <begin position="556"/>
        <end position="568"/>
    </location>
</feature>
<dbReference type="Proteomes" id="UP000239560">
    <property type="component" value="Unassembled WGS sequence"/>
</dbReference>
<accession>A0A2T0A760</accession>
<feature type="region of interest" description="Disordered" evidence="1">
    <location>
        <begin position="249"/>
        <end position="416"/>
    </location>
</feature>
<organism evidence="2 3">
    <name type="scientific">Rhodotorula toruloides</name>
    <name type="common">Yeast</name>
    <name type="synonym">Rhodosporidium toruloides</name>
    <dbReference type="NCBI Taxonomy" id="5286"/>
    <lineage>
        <taxon>Eukaryota</taxon>
        <taxon>Fungi</taxon>
        <taxon>Dikarya</taxon>
        <taxon>Basidiomycota</taxon>
        <taxon>Pucciniomycotina</taxon>
        <taxon>Microbotryomycetes</taxon>
        <taxon>Sporidiobolales</taxon>
        <taxon>Sporidiobolaceae</taxon>
        <taxon>Rhodotorula</taxon>
    </lineage>
</organism>
<feature type="compositionally biased region" description="Low complexity" evidence="1">
    <location>
        <begin position="113"/>
        <end position="126"/>
    </location>
</feature>
<feature type="compositionally biased region" description="Basic and acidic residues" evidence="1">
    <location>
        <begin position="334"/>
        <end position="363"/>
    </location>
</feature>
<sequence>MSTPDRIAQTGKLADRIAKLGLGTPPTSSSPGSPGNDGRSVQTGARVRVSDKISRFQQNAEEKPLLPEGGSFGFAPAKPRQSAGGSRFADEDKPRVASLGGGRAAVPLNVVKPRSSSAGGSPSTRSEAGSSNGGSRPASRAMSREGSSAGQGEETARAATPQGEPTPVASPSGSTVSFVEAGRNDLLEAVPSGARTPGAMSVSSMRVETGSIASEGGRSVTELDVAALDAENSPLSSPIIAAVAIPAPSNGSLTPLDASTPSATLPPKGPVEMLRSTSRAGSVSSNTSSLMVQAASTDDEGEGSAVSVDGSSGTPTREVVGLGFDGANDSAQDMTREEYEASEAERAARVKEELEQYERDARDPPAPGPHQDEPVSSGGDDGEPKEPPILVDDVVERPETPRAKGSASPIPGVKCSDCGAEVELVDLADHTCAPASHSAASQPTSTPPAQTEEPPLSPAPAVDAAPCPKPDVPEEPLDEPLVDLSSVSRRSSQRSKKQSVGTVDKLDAFVPQTEDLVPEDVLDMYGGDDDEVEATGERAPPAVPEDMPSDDLDDLVPSAPSVPSTASSNMTRSASSPANPPSTLRARQADSKNRSQSVYDPPLPGRYYTSEDEDDGEPGSVTIVSSSSARS</sequence>
<feature type="region of interest" description="Disordered" evidence="1">
    <location>
        <begin position="434"/>
        <end position="631"/>
    </location>
</feature>
<feature type="compositionally biased region" description="Polar residues" evidence="1">
    <location>
        <begin position="275"/>
        <end position="296"/>
    </location>
</feature>
<reference evidence="2 3" key="1">
    <citation type="journal article" date="2018" name="Elife">
        <title>Functional genomics of lipid metabolism in the oleaginous yeast Rhodosporidium toruloides.</title>
        <authorList>
            <person name="Coradetti S.T."/>
            <person name="Pinel D."/>
            <person name="Geiselman G."/>
            <person name="Ito M."/>
            <person name="Mondo S."/>
            <person name="Reilly M.C."/>
            <person name="Cheng Y.F."/>
            <person name="Bauer S."/>
            <person name="Grigoriev I."/>
            <person name="Gladden J.M."/>
            <person name="Simmons B.A."/>
            <person name="Brem R."/>
            <person name="Arkin A.P."/>
            <person name="Skerker J.M."/>
        </authorList>
    </citation>
    <scope>NUCLEOTIDE SEQUENCE [LARGE SCALE GENOMIC DNA]</scope>
    <source>
        <strain evidence="2 3">NBRC 0880</strain>
    </source>
</reference>
<feature type="compositionally biased region" description="Polar residues" evidence="1">
    <location>
        <begin position="438"/>
        <end position="449"/>
    </location>
</feature>
<protein>
    <submittedName>
        <fullName evidence="2">Uncharacterized protein</fullName>
    </submittedName>
</protein>
<gene>
    <name evidence="2" type="ORF">AAT19DRAFT_15407</name>
</gene>
<evidence type="ECO:0000313" key="2">
    <source>
        <dbReference type="EMBL" id="PRQ73840.1"/>
    </source>
</evidence>
<feature type="compositionally biased region" description="Low complexity" evidence="1">
    <location>
        <begin position="20"/>
        <end position="34"/>
    </location>
</feature>
<feature type="compositionally biased region" description="Polar residues" evidence="1">
    <location>
        <begin position="250"/>
        <end position="263"/>
    </location>
</feature>
<feature type="region of interest" description="Disordered" evidence="1">
    <location>
        <begin position="19"/>
        <end position="181"/>
    </location>
</feature>
<feature type="compositionally biased region" description="Acidic residues" evidence="1">
    <location>
        <begin position="516"/>
        <end position="534"/>
    </location>
</feature>
<name>A0A2T0A760_RHOTO</name>
<evidence type="ECO:0000313" key="3">
    <source>
        <dbReference type="Proteomes" id="UP000239560"/>
    </source>
</evidence>
<dbReference type="OrthoDB" id="2528304at2759"/>
<feature type="compositionally biased region" description="Low complexity" evidence="1">
    <location>
        <begin position="620"/>
        <end position="631"/>
    </location>
</feature>
<proteinExistence type="predicted"/>
<feature type="compositionally biased region" description="Basic and acidic residues" evidence="1">
    <location>
        <begin position="48"/>
        <end position="65"/>
    </location>
</feature>
<dbReference type="EMBL" id="LCTV02000007">
    <property type="protein sequence ID" value="PRQ73840.1"/>
    <property type="molecule type" value="Genomic_DNA"/>
</dbReference>
<dbReference type="AlphaFoldDB" id="A0A2T0A760"/>
<comment type="caution">
    <text evidence="2">The sequence shown here is derived from an EMBL/GenBank/DDBJ whole genome shotgun (WGS) entry which is preliminary data.</text>
</comment>
<evidence type="ECO:0000256" key="1">
    <source>
        <dbReference type="SAM" id="MobiDB-lite"/>
    </source>
</evidence>